<dbReference type="OrthoDB" id="542931at2759"/>
<evidence type="ECO:0000313" key="9">
    <source>
        <dbReference type="EMBL" id="VDN58071.1"/>
    </source>
</evidence>
<evidence type="ECO:0000256" key="8">
    <source>
        <dbReference type="ARBA" id="ARBA00023136"/>
    </source>
</evidence>
<dbReference type="Proteomes" id="UP000038040">
    <property type="component" value="Unplaced"/>
</dbReference>
<keyword evidence="4" id="KW-0812">Transmembrane</keyword>
<evidence type="ECO:0000256" key="2">
    <source>
        <dbReference type="ARBA" id="ARBA00008160"/>
    </source>
</evidence>
<dbReference type="GO" id="GO:0034067">
    <property type="term" value="P:protein localization to Golgi apparatus"/>
    <property type="evidence" value="ECO:0007669"/>
    <property type="project" value="TreeGrafter"/>
</dbReference>
<sequence length="147" mass="16790">MVIGFRPSVWDPTLIVGQIICIQSTFYASESILLSTSSFFGYMVSLRDIFSAQVTPRLVVIQLLADCICALMLSRIVCRAKQCLDFTSTLHFWHILAVILYDKIPFQASFWLLQVFSLVISTVLSEYICLQLETREIFLSTNSKYEV</sequence>
<keyword evidence="7" id="KW-0333">Golgi apparatus</keyword>
<evidence type="ECO:0000256" key="4">
    <source>
        <dbReference type="ARBA" id="ARBA00022692"/>
    </source>
</evidence>
<dbReference type="STRING" id="318479.A0A0N4UAI4"/>
<dbReference type="GO" id="GO:0000139">
    <property type="term" value="C:Golgi membrane"/>
    <property type="evidence" value="ECO:0007669"/>
    <property type="project" value="UniProtKB-SubCell"/>
</dbReference>
<comment type="subcellular location">
    <subcellularLocation>
        <location evidence="1">Golgi apparatus membrane</location>
        <topology evidence="1">Multi-pass membrane protein</topology>
    </subcellularLocation>
</comment>
<reference evidence="12" key="1">
    <citation type="submission" date="2017-02" db="UniProtKB">
        <authorList>
            <consortium name="WormBaseParasite"/>
        </authorList>
    </citation>
    <scope>IDENTIFICATION</scope>
</reference>
<name>A0A0N4UAI4_DRAME</name>
<dbReference type="AlphaFoldDB" id="A0A0N4UAI4"/>
<keyword evidence="5" id="KW-0653">Protein transport</keyword>
<comment type="similarity">
    <text evidence="2">Belongs to the SYS1 family.</text>
</comment>
<organism evidence="10 12">
    <name type="scientific">Dracunculus medinensis</name>
    <name type="common">Guinea worm</name>
    <dbReference type="NCBI Taxonomy" id="318479"/>
    <lineage>
        <taxon>Eukaryota</taxon>
        <taxon>Metazoa</taxon>
        <taxon>Ecdysozoa</taxon>
        <taxon>Nematoda</taxon>
        <taxon>Chromadorea</taxon>
        <taxon>Rhabditida</taxon>
        <taxon>Spirurina</taxon>
        <taxon>Dracunculoidea</taxon>
        <taxon>Dracunculidae</taxon>
        <taxon>Dracunculus</taxon>
    </lineage>
</organism>
<evidence type="ECO:0000256" key="1">
    <source>
        <dbReference type="ARBA" id="ARBA00004653"/>
    </source>
</evidence>
<dbReference type="InterPro" id="IPR019185">
    <property type="entry name" value="Integral_membrane_SYS1-rel"/>
</dbReference>
<proteinExistence type="inferred from homology"/>
<dbReference type="EMBL" id="UYYG01001165">
    <property type="protein sequence ID" value="VDN58071.1"/>
    <property type="molecule type" value="Genomic_DNA"/>
</dbReference>
<evidence type="ECO:0000256" key="6">
    <source>
        <dbReference type="ARBA" id="ARBA00022989"/>
    </source>
</evidence>
<keyword evidence="6" id="KW-1133">Transmembrane helix</keyword>
<dbReference type="GO" id="GO:0043001">
    <property type="term" value="P:Golgi to plasma membrane protein transport"/>
    <property type="evidence" value="ECO:0007669"/>
    <property type="project" value="TreeGrafter"/>
</dbReference>
<dbReference type="WBParaSite" id="DME_0000416101-mRNA-1">
    <property type="protein sequence ID" value="DME_0000416101-mRNA-1"/>
    <property type="gene ID" value="DME_0000416101"/>
</dbReference>
<gene>
    <name evidence="9" type="ORF">DME_LOCUS8044</name>
</gene>
<dbReference type="PANTHER" id="PTHR12952:SF0">
    <property type="entry name" value="PROTEIN SYS1 HOMOLOG"/>
    <property type="match status" value="1"/>
</dbReference>
<protein>
    <submittedName>
        <fullName evidence="12">TLC domain-containing protein</fullName>
    </submittedName>
</protein>
<evidence type="ECO:0000256" key="7">
    <source>
        <dbReference type="ARBA" id="ARBA00023034"/>
    </source>
</evidence>
<evidence type="ECO:0000313" key="11">
    <source>
        <dbReference type="Proteomes" id="UP000274756"/>
    </source>
</evidence>
<dbReference type="GO" id="GO:0005829">
    <property type="term" value="C:cytosol"/>
    <property type="evidence" value="ECO:0007669"/>
    <property type="project" value="GOC"/>
</dbReference>
<dbReference type="PANTHER" id="PTHR12952">
    <property type="entry name" value="SYS1"/>
    <property type="match status" value="1"/>
</dbReference>
<accession>A0A0N4UAI4</accession>
<dbReference type="Proteomes" id="UP000274756">
    <property type="component" value="Unassembled WGS sequence"/>
</dbReference>
<dbReference type="Pfam" id="PF09801">
    <property type="entry name" value="SYS1"/>
    <property type="match status" value="1"/>
</dbReference>
<dbReference type="GO" id="GO:0005802">
    <property type="term" value="C:trans-Golgi network"/>
    <property type="evidence" value="ECO:0007669"/>
    <property type="project" value="TreeGrafter"/>
</dbReference>
<evidence type="ECO:0000313" key="12">
    <source>
        <dbReference type="WBParaSite" id="DME_0000416101-mRNA-1"/>
    </source>
</evidence>
<evidence type="ECO:0000313" key="10">
    <source>
        <dbReference type="Proteomes" id="UP000038040"/>
    </source>
</evidence>
<keyword evidence="8" id="KW-0472">Membrane</keyword>
<keyword evidence="11" id="KW-1185">Reference proteome</keyword>
<evidence type="ECO:0000256" key="3">
    <source>
        <dbReference type="ARBA" id="ARBA00022448"/>
    </source>
</evidence>
<evidence type="ECO:0000256" key="5">
    <source>
        <dbReference type="ARBA" id="ARBA00022927"/>
    </source>
</evidence>
<keyword evidence="3" id="KW-0813">Transport</keyword>
<dbReference type="GO" id="GO:0006895">
    <property type="term" value="P:Golgi to endosome transport"/>
    <property type="evidence" value="ECO:0007669"/>
    <property type="project" value="TreeGrafter"/>
</dbReference>
<reference evidence="9 11" key="2">
    <citation type="submission" date="2018-11" db="EMBL/GenBank/DDBJ databases">
        <authorList>
            <consortium name="Pathogen Informatics"/>
        </authorList>
    </citation>
    <scope>NUCLEOTIDE SEQUENCE [LARGE SCALE GENOMIC DNA]</scope>
</reference>